<evidence type="ECO:0000313" key="3">
    <source>
        <dbReference type="EMBL" id="KAH9384478.1"/>
    </source>
</evidence>
<dbReference type="InterPro" id="IPR011335">
    <property type="entry name" value="Restrct_endonuc-II-like"/>
</dbReference>
<accession>A0A9J6H9M8</accession>
<reference evidence="3 4" key="1">
    <citation type="journal article" date="2020" name="Cell">
        <title>Large-Scale Comparative Analyses of Tick Genomes Elucidate Their Genetic Diversity and Vector Capacities.</title>
        <authorList>
            <consortium name="Tick Genome and Microbiome Consortium (TIGMIC)"/>
            <person name="Jia N."/>
            <person name="Wang J."/>
            <person name="Shi W."/>
            <person name="Du L."/>
            <person name="Sun Y."/>
            <person name="Zhan W."/>
            <person name="Jiang J.F."/>
            <person name="Wang Q."/>
            <person name="Zhang B."/>
            <person name="Ji P."/>
            <person name="Bell-Sakyi L."/>
            <person name="Cui X.M."/>
            <person name="Yuan T.T."/>
            <person name="Jiang B.G."/>
            <person name="Yang W.F."/>
            <person name="Lam T.T."/>
            <person name="Chang Q.C."/>
            <person name="Ding S.J."/>
            <person name="Wang X.J."/>
            <person name="Zhu J.G."/>
            <person name="Ruan X.D."/>
            <person name="Zhao L."/>
            <person name="Wei J.T."/>
            <person name="Ye R.Z."/>
            <person name="Que T.C."/>
            <person name="Du C.H."/>
            <person name="Zhou Y.H."/>
            <person name="Cheng J.X."/>
            <person name="Dai P.F."/>
            <person name="Guo W.B."/>
            <person name="Han X.H."/>
            <person name="Huang E.J."/>
            <person name="Li L.F."/>
            <person name="Wei W."/>
            <person name="Gao Y.C."/>
            <person name="Liu J.Z."/>
            <person name="Shao H.Z."/>
            <person name="Wang X."/>
            <person name="Wang C.C."/>
            <person name="Yang T.C."/>
            <person name="Huo Q.B."/>
            <person name="Li W."/>
            <person name="Chen H.Y."/>
            <person name="Chen S.E."/>
            <person name="Zhou L.G."/>
            <person name="Ni X.B."/>
            <person name="Tian J.H."/>
            <person name="Sheng Y."/>
            <person name="Liu T."/>
            <person name="Pan Y.S."/>
            <person name="Xia L.Y."/>
            <person name="Li J."/>
            <person name="Zhao F."/>
            <person name="Cao W.C."/>
        </authorList>
    </citation>
    <scope>NUCLEOTIDE SEQUENCE [LARGE SCALE GENOMIC DNA]</scope>
    <source>
        <strain evidence="3">HaeL-2018</strain>
    </source>
</reference>
<dbReference type="PANTHER" id="PTHR47526">
    <property type="entry name" value="ATP-DEPENDENT DNA HELICASE"/>
    <property type="match status" value="1"/>
</dbReference>
<evidence type="ECO:0000259" key="2">
    <source>
        <dbReference type="Pfam" id="PF09588"/>
    </source>
</evidence>
<dbReference type="EMBL" id="JABSTR010002483">
    <property type="protein sequence ID" value="KAH9384478.1"/>
    <property type="molecule type" value="Genomic_DNA"/>
</dbReference>
<name>A0A9J6H9M8_HAELO</name>
<dbReference type="OMA" id="RCERYFR"/>
<organism evidence="3 4">
    <name type="scientific">Haemaphysalis longicornis</name>
    <name type="common">Bush tick</name>
    <dbReference type="NCBI Taxonomy" id="44386"/>
    <lineage>
        <taxon>Eukaryota</taxon>
        <taxon>Metazoa</taxon>
        <taxon>Ecdysozoa</taxon>
        <taxon>Arthropoda</taxon>
        <taxon>Chelicerata</taxon>
        <taxon>Arachnida</taxon>
        <taxon>Acari</taxon>
        <taxon>Parasitiformes</taxon>
        <taxon>Ixodida</taxon>
        <taxon>Ixodoidea</taxon>
        <taxon>Ixodidae</taxon>
        <taxon>Haemaphysalinae</taxon>
        <taxon>Haemaphysalis</taxon>
    </lineage>
</organism>
<dbReference type="InterPro" id="IPR019080">
    <property type="entry name" value="YqaJ_viral_recombinase"/>
</dbReference>
<dbReference type="VEuPathDB" id="VectorBase:HLOH_052957"/>
<dbReference type="GO" id="GO:0006281">
    <property type="term" value="P:DNA repair"/>
    <property type="evidence" value="ECO:0007669"/>
    <property type="project" value="UniProtKB-ARBA"/>
</dbReference>
<dbReference type="InterPro" id="IPR013083">
    <property type="entry name" value="Znf_RING/FYVE/PHD"/>
</dbReference>
<keyword evidence="4" id="KW-1185">Reference proteome</keyword>
<sequence length="226" mass="25796">MGKAAREAYKLASRTIHTNFPCRESGLHISVDHPFLAASPDGVVSCTCCGDGVLEIKCSYNGREGPTRQLAAAKSSCITLVDGKLELKTDHAYYYQVQMQMLVCEASYCDFVLWTLQDFVNLRVHKDTEFCKNMVERCERYFRLVALPELCFLYWTNTQDKEKQEHPASTPGTQPDENTQPSEDDELYCLCEGPESGKMIMCDSKTCKRTWFHYKCVNIKRAPKKK</sequence>
<protein>
    <recommendedName>
        <fullName evidence="2">YqaJ viral recombinase domain-containing protein</fullName>
    </recommendedName>
</protein>
<evidence type="ECO:0000313" key="4">
    <source>
        <dbReference type="Proteomes" id="UP000821853"/>
    </source>
</evidence>
<feature type="region of interest" description="Disordered" evidence="1">
    <location>
        <begin position="163"/>
        <end position="183"/>
    </location>
</feature>
<dbReference type="CDD" id="cd22343">
    <property type="entry name" value="PDDEXK_lambda_exonuclease-like"/>
    <property type="match status" value="1"/>
</dbReference>
<evidence type="ECO:0000256" key="1">
    <source>
        <dbReference type="SAM" id="MobiDB-lite"/>
    </source>
</evidence>
<feature type="domain" description="YqaJ viral recombinase" evidence="2">
    <location>
        <begin position="4"/>
        <end position="106"/>
    </location>
</feature>
<dbReference type="Gene3D" id="3.90.320.10">
    <property type="match status" value="1"/>
</dbReference>
<dbReference type="InterPro" id="IPR011011">
    <property type="entry name" value="Znf_FYVE_PHD"/>
</dbReference>
<proteinExistence type="predicted"/>
<dbReference type="Gene3D" id="3.30.40.10">
    <property type="entry name" value="Zinc/RING finger domain, C3HC4 (zinc finger)"/>
    <property type="match status" value="1"/>
</dbReference>
<dbReference type="Proteomes" id="UP000821853">
    <property type="component" value="Unassembled WGS sequence"/>
</dbReference>
<comment type="caution">
    <text evidence="3">The sequence shown here is derived from an EMBL/GenBank/DDBJ whole genome shotgun (WGS) entry which is preliminary data.</text>
</comment>
<gene>
    <name evidence="3" type="ORF">HPB48_026486</name>
</gene>
<dbReference type="SUPFAM" id="SSF57903">
    <property type="entry name" value="FYVE/PHD zinc finger"/>
    <property type="match status" value="1"/>
</dbReference>
<dbReference type="Pfam" id="PF09588">
    <property type="entry name" value="YqaJ"/>
    <property type="match status" value="1"/>
</dbReference>
<dbReference type="SUPFAM" id="SSF52980">
    <property type="entry name" value="Restriction endonuclease-like"/>
    <property type="match status" value="1"/>
</dbReference>
<dbReference type="AlphaFoldDB" id="A0A9J6H9M8"/>
<feature type="compositionally biased region" description="Polar residues" evidence="1">
    <location>
        <begin position="170"/>
        <end position="181"/>
    </location>
</feature>
<dbReference type="OrthoDB" id="5918941at2759"/>
<dbReference type="InterPro" id="IPR011604">
    <property type="entry name" value="PDDEXK-like_dom_sf"/>
</dbReference>